<name>A0ABU9KQI2_9EURY</name>
<dbReference type="Gene3D" id="3.30.370.10">
    <property type="entry name" value="Barstar-like"/>
    <property type="match status" value="1"/>
</dbReference>
<dbReference type="SUPFAM" id="SSF52038">
    <property type="entry name" value="Barstar-related"/>
    <property type="match status" value="1"/>
</dbReference>
<keyword evidence="3" id="KW-1185">Reference proteome</keyword>
<dbReference type="Pfam" id="PF01337">
    <property type="entry name" value="Barstar"/>
    <property type="match status" value="1"/>
</dbReference>
<dbReference type="Proteomes" id="UP001396646">
    <property type="component" value="Unassembled WGS sequence"/>
</dbReference>
<dbReference type="InterPro" id="IPR000468">
    <property type="entry name" value="Barstar"/>
</dbReference>
<proteinExistence type="predicted"/>
<comment type="caution">
    <text evidence="2">The sequence shown here is derived from an EMBL/GenBank/DDBJ whole genome shotgun (WGS) entry which is preliminary data.</text>
</comment>
<reference evidence="2 3" key="1">
    <citation type="submission" date="2024-04" db="EMBL/GenBank/DDBJ databases">
        <title>Methanococcoides sp. LMO-2.</title>
        <authorList>
            <person name="Liang L."/>
        </authorList>
    </citation>
    <scope>NUCLEOTIDE SEQUENCE [LARGE SCALE GENOMIC DNA]</scope>
    <source>
        <strain evidence="2 3">LMO-2</strain>
    </source>
</reference>
<dbReference type="InterPro" id="IPR035905">
    <property type="entry name" value="Barstar-like_sf"/>
</dbReference>
<gene>
    <name evidence="2" type="ORF">WOA13_01975</name>
</gene>
<evidence type="ECO:0000259" key="1">
    <source>
        <dbReference type="Pfam" id="PF01337"/>
    </source>
</evidence>
<dbReference type="EMBL" id="JBCAUS010000002">
    <property type="protein sequence ID" value="MEL4304608.1"/>
    <property type="molecule type" value="Genomic_DNA"/>
</dbReference>
<accession>A0ABU9KQI2</accession>
<dbReference type="RefSeq" id="WP_342126321.1">
    <property type="nucleotide sequence ID" value="NZ_JBCAUS010000002.1"/>
</dbReference>
<evidence type="ECO:0000313" key="3">
    <source>
        <dbReference type="Proteomes" id="UP001396646"/>
    </source>
</evidence>
<sequence>MDKLTIGGKKFNNDEEIRQFLKDKFYFPDYYGMNADALNRPEHWRE</sequence>
<evidence type="ECO:0000313" key="2">
    <source>
        <dbReference type="EMBL" id="MEL4304608.1"/>
    </source>
</evidence>
<organism evidence="2 3">
    <name type="scientific">Methanococcoides cohabitans</name>
    <dbReference type="NCBI Taxonomy" id="3136559"/>
    <lineage>
        <taxon>Archaea</taxon>
        <taxon>Methanobacteriati</taxon>
        <taxon>Methanobacteriota</taxon>
        <taxon>Stenosarchaea group</taxon>
        <taxon>Methanomicrobia</taxon>
        <taxon>Methanosarcinales</taxon>
        <taxon>Methanosarcinaceae</taxon>
        <taxon>Methanococcoides</taxon>
    </lineage>
</organism>
<protein>
    <submittedName>
        <fullName evidence="2">Barstar family protein</fullName>
    </submittedName>
</protein>
<feature type="domain" description="Barstar (barnase inhibitor)" evidence="1">
    <location>
        <begin position="2"/>
        <end position="39"/>
    </location>
</feature>